<protein>
    <submittedName>
        <fullName evidence="2">GNAT family N-acetyltransferase</fullName>
    </submittedName>
</protein>
<evidence type="ECO:0000259" key="1">
    <source>
        <dbReference type="PROSITE" id="PS51186"/>
    </source>
</evidence>
<keyword evidence="3" id="KW-1185">Reference proteome</keyword>
<dbReference type="InterPro" id="IPR000182">
    <property type="entry name" value="GNAT_dom"/>
</dbReference>
<dbReference type="Pfam" id="PF00583">
    <property type="entry name" value="Acetyltransf_1"/>
    <property type="match status" value="1"/>
</dbReference>
<accession>A0ABY6D6K8</accession>
<reference evidence="2" key="1">
    <citation type="submission" date="2022-10" db="EMBL/GenBank/DDBJ databases">
        <title>Comparative genomics and taxonomic characterization of three novel marine species of genus Reichenbachiella exhibiting antioxidant and polysaccharide degradation activities.</title>
        <authorList>
            <person name="Muhammad N."/>
            <person name="Lee Y.-J."/>
            <person name="Ko J."/>
            <person name="Kim S.-G."/>
        </authorList>
    </citation>
    <scope>NUCLEOTIDE SEQUENCE</scope>
    <source>
        <strain evidence="2">Wsw4-B4</strain>
    </source>
</reference>
<evidence type="ECO:0000313" key="2">
    <source>
        <dbReference type="EMBL" id="UXX80713.1"/>
    </source>
</evidence>
<dbReference type="EMBL" id="CP106735">
    <property type="protein sequence ID" value="UXX80713.1"/>
    <property type="molecule type" value="Genomic_DNA"/>
</dbReference>
<feature type="domain" description="N-acetyltransferase" evidence="1">
    <location>
        <begin position="159"/>
        <end position="288"/>
    </location>
</feature>
<dbReference type="PROSITE" id="PS51186">
    <property type="entry name" value="GNAT"/>
    <property type="match status" value="2"/>
</dbReference>
<dbReference type="InterPro" id="IPR016181">
    <property type="entry name" value="Acyl_CoA_acyltransferase"/>
</dbReference>
<dbReference type="Proteomes" id="UP001062165">
    <property type="component" value="Chromosome"/>
</dbReference>
<proteinExistence type="predicted"/>
<dbReference type="Gene3D" id="3.40.630.30">
    <property type="match status" value="2"/>
</dbReference>
<gene>
    <name evidence="2" type="ORF">N7E81_06325</name>
</gene>
<dbReference type="CDD" id="cd04301">
    <property type="entry name" value="NAT_SF"/>
    <property type="match status" value="1"/>
</dbReference>
<dbReference type="PANTHER" id="PTHR43617">
    <property type="entry name" value="L-AMINO ACID N-ACETYLTRANSFERASE"/>
    <property type="match status" value="1"/>
</dbReference>
<feature type="domain" description="N-acetyltransferase" evidence="1">
    <location>
        <begin position="5"/>
        <end position="158"/>
    </location>
</feature>
<dbReference type="Pfam" id="PF13508">
    <property type="entry name" value="Acetyltransf_7"/>
    <property type="match status" value="1"/>
</dbReference>
<name>A0ABY6D6K8_9BACT</name>
<sequence length="290" mass="32789">MADGLQYRTLTPKDLVQMHRSFVEAFSSYQVSMKISKEAFDDRMLNKLNIRFDLSPGIFSGDKLVAFIFQSVNAYEGELTAYNGGTGVIPGYTGQGLAATMYEYIFPKLKKEGIEKCVLEVLRDNASAIRSYQKAGFEQVKLFQCLMLKDGVLKTTANQKIRVQEVSDFMVAEYAALATIKASWLDELSQIKYHLSKETILEHRVEGRLLGYLIFQPVNGRIAHLAVRSDQRGKGIATALVTRAHILSESKTLSILNIEMKEEGVINFFMKLGFQRDLQQFEMQKTLIDV</sequence>
<dbReference type="SUPFAM" id="SSF55729">
    <property type="entry name" value="Acyl-CoA N-acyltransferases (Nat)"/>
    <property type="match status" value="2"/>
</dbReference>
<dbReference type="InterPro" id="IPR050276">
    <property type="entry name" value="MshD_Acetyltransferase"/>
</dbReference>
<dbReference type="RefSeq" id="WP_263052442.1">
    <property type="nucleotide sequence ID" value="NZ_CP106735.1"/>
</dbReference>
<organism evidence="2 3">
    <name type="scientific">Reichenbachiella carrageenanivorans</name>
    <dbReference type="NCBI Taxonomy" id="2979869"/>
    <lineage>
        <taxon>Bacteria</taxon>
        <taxon>Pseudomonadati</taxon>
        <taxon>Bacteroidota</taxon>
        <taxon>Cytophagia</taxon>
        <taxon>Cytophagales</taxon>
        <taxon>Reichenbachiellaceae</taxon>
        <taxon>Reichenbachiella</taxon>
    </lineage>
</organism>
<evidence type="ECO:0000313" key="3">
    <source>
        <dbReference type="Proteomes" id="UP001062165"/>
    </source>
</evidence>